<dbReference type="GO" id="GO:0016209">
    <property type="term" value="F:antioxidant activity"/>
    <property type="evidence" value="ECO:0007669"/>
    <property type="project" value="InterPro"/>
</dbReference>
<protein>
    <submittedName>
        <fullName evidence="2">TlpA family protein disulfide reductase</fullName>
    </submittedName>
</protein>
<dbReference type="SUPFAM" id="SSF52833">
    <property type="entry name" value="Thioredoxin-like"/>
    <property type="match status" value="1"/>
</dbReference>
<dbReference type="CDD" id="cd02966">
    <property type="entry name" value="TlpA_like_family"/>
    <property type="match status" value="1"/>
</dbReference>
<accession>A0A9D7S832</accession>
<dbReference type="PANTHER" id="PTHR42852:SF17">
    <property type="entry name" value="THIOREDOXIN-LIKE PROTEIN HI_1115"/>
    <property type="match status" value="1"/>
</dbReference>
<dbReference type="GO" id="GO:0016491">
    <property type="term" value="F:oxidoreductase activity"/>
    <property type="evidence" value="ECO:0007669"/>
    <property type="project" value="InterPro"/>
</dbReference>
<name>A0A9D7S832_9BACT</name>
<dbReference type="Proteomes" id="UP000808349">
    <property type="component" value="Unassembled WGS sequence"/>
</dbReference>
<sequence>MKKLLFLTFAVGLIGMSFTVLDKKFPALKLKNLDGKEVDLNASFSKNKLTVVSYWATWCSPCKKELDAMNELYSTWQKDGIEVIAITIDDIQQLNKVKPLAQQKKWKYTLLSDSNKESMRTLNFQSIPQTFVVDKNGNILYTHSGYVAGDEFELEKKLKSFLK</sequence>
<dbReference type="InterPro" id="IPR050553">
    <property type="entry name" value="Thioredoxin_ResA/DsbE_sf"/>
</dbReference>
<evidence type="ECO:0000313" key="2">
    <source>
        <dbReference type="EMBL" id="MBK9716885.1"/>
    </source>
</evidence>
<comment type="caution">
    <text evidence="2">The sequence shown here is derived from an EMBL/GenBank/DDBJ whole genome shotgun (WGS) entry which is preliminary data.</text>
</comment>
<dbReference type="EMBL" id="JADKFW010000004">
    <property type="protein sequence ID" value="MBK9716885.1"/>
    <property type="molecule type" value="Genomic_DNA"/>
</dbReference>
<dbReference type="InterPro" id="IPR000866">
    <property type="entry name" value="AhpC/TSA"/>
</dbReference>
<dbReference type="Pfam" id="PF00578">
    <property type="entry name" value="AhpC-TSA"/>
    <property type="match status" value="1"/>
</dbReference>
<proteinExistence type="predicted"/>
<evidence type="ECO:0000313" key="3">
    <source>
        <dbReference type="Proteomes" id="UP000808349"/>
    </source>
</evidence>
<reference evidence="2 3" key="1">
    <citation type="submission" date="2020-10" db="EMBL/GenBank/DDBJ databases">
        <title>Connecting structure to function with the recovery of over 1000 high-quality activated sludge metagenome-assembled genomes encoding full-length rRNA genes using long-read sequencing.</title>
        <authorList>
            <person name="Singleton C.M."/>
            <person name="Petriglieri F."/>
            <person name="Kristensen J.M."/>
            <person name="Kirkegaard R.H."/>
            <person name="Michaelsen T.Y."/>
            <person name="Andersen M.H."/>
            <person name="Karst S.M."/>
            <person name="Dueholm M.S."/>
            <person name="Nielsen P.H."/>
            <person name="Albertsen M."/>
        </authorList>
    </citation>
    <scope>NUCLEOTIDE SEQUENCE [LARGE SCALE GENOMIC DNA]</scope>
    <source>
        <strain evidence="2">Ribe_18-Q3-R11-54_BAT3C.373</strain>
    </source>
</reference>
<dbReference type="InterPro" id="IPR013766">
    <property type="entry name" value="Thioredoxin_domain"/>
</dbReference>
<dbReference type="AlphaFoldDB" id="A0A9D7S832"/>
<dbReference type="PROSITE" id="PS51352">
    <property type="entry name" value="THIOREDOXIN_2"/>
    <property type="match status" value="1"/>
</dbReference>
<organism evidence="2 3">
    <name type="scientific">Candidatus Defluviibacterium haderslevense</name>
    <dbReference type="NCBI Taxonomy" id="2981993"/>
    <lineage>
        <taxon>Bacteria</taxon>
        <taxon>Pseudomonadati</taxon>
        <taxon>Bacteroidota</taxon>
        <taxon>Saprospiria</taxon>
        <taxon>Saprospirales</taxon>
        <taxon>Saprospiraceae</taxon>
        <taxon>Candidatus Defluviibacterium</taxon>
    </lineage>
</organism>
<evidence type="ECO:0000259" key="1">
    <source>
        <dbReference type="PROSITE" id="PS51352"/>
    </source>
</evidence>
<dbReference type="InterPro" id="IPR036249">
    <property type="entry name" value="Thioredoxin-like_sf"/>
</dbReference>
<dbReference type="Gene3D" id="3.40.30.10">
    <property type="entry name" value="Glutaredoxin"/>
    <property type="match status" value="1"/>
</dbReference>
<gene>
    <name evidence="2" type="ORF">IPO85_05100</name>
</gene>
<dbReference type="PANTHER" id="PTHR42852">
    <property type="entry name" value="THIOL:DISULFIDE INTERCHANGE PROTEIN DSBE"/>
    <property type="match status" value="1"/>
</dbReference>
<feature type="domain" description="Thioredoxin" evidence="1">
    <location>
        <begin position="19"/>
        <end position="163"/>
    </location>
</feature>